<dbReference type="InterPro" id="IPR036366">
    <property type="entry name" value="PGBDSf"/>
</dbReference>
<gene>
    <name evidence="3" type="ORF">P2G67_10135</name>
</gene>
<evidence type="ECO:0000259" key="2">
    <source>
        <dbReference type="Pfam" id="PF01471"/>
    </source>
</evidence>
<evidence type="ECO:0000256" key="1">
    <source>
        <dbReference type="SAM" id="SignalP"/>
    </source>
</evidence>
<reference evidence="3 4" key="1">
    <citation type="submission" date="2023-03" db="EMBL/GenBank/DDBJ databases">
        <title>Fodinicurvata sp. CAU 1616 isolated from sea sendiment.</title>
        <authorList>
            <person name="Kim W."/>
        </authorList>
    </citation>
    <scope>NUCLEOTIDE SEQUENCE [LARGE SCALE GENOMIC DNA]</scope>
    <source>
        <strain evidence="3 4">CAU 1616</strain>
    </source>
</reference>
<sequence>MLRRALAGAFLTASLLTAAVAASPAVAQETIELRERADIVDVQERLANLGWYHGAIDGIVGSGTLSAANAYRRAAGIATSQRIDKELQLQLHFINSDLRRGTTAAVQRDPEVRRAQEMLKLLGYYRAGVDGISGPQTREAISSFRRDQRIAGGSGVDRQLLDALDEELVRQGRL</sequence>
<feature type="chain" id="PRO_5047177119" evidence="1">
    <location>
        <begin position="28"/>
        <end position="174"/>
    </location>
</feature>
<dbReference type="Proteomes" id="UP001215503">
    <property type="component" value="Unassembled WGS sequence"/>
</dbReference>
<dbReference type="SUPFAM" id="SSF47090">
    <property type="entry name" value="PGBD-like"/>
    <property type="match status" value="2"/>
</dbReference>
<dbReference type="Pfam" id="PF01471">
    <property type="entry name" value="PG_binding_1"/>
    <property type="match status" value="2"/>
</dbReference>
<keyword evidence="4" id="KW-1185">Reference proteome</keyword>
<dbReference type="InterPro" id="IPR002477">
    <property type="entry name" value="Peptidoglycan-bd-like"/>
</dbReference>
<feature type="domain" description="Peptidoglycan binding-like" evidence="2">
    <location>
        <begin position="108"/>
        <end position="151"/>
    </location>
</feature>
<feature type="domain" description="Peptidoglycan binding-like" evidence="2">
    <location>
        <begin position="36"/>
        <end position="79"/>
    </location>
</feature>
<protein>
    <submittedName>
        <fullName evidence="3">Peptidoglycan-binding domain-containing protein</fullName>
    </submittedName>
</protein>
<organism evidence="3 4">
    <name type="scientific">Aquibaculum arenosum</name>
    <dbReference type="NCBI Taxonomy" id="3032591"/>
    <lineage>
        <taxon>Bacteria</taxon>
        <taxon>Pseudomonadati</taxon>
        <taxon>Pseudomonadota</taxon>
        <taxon>Alphaproteobacteria</taxon>
        <taxon>Rhodospirillales</taxon>
        <taxon>Rhodovibrionaceae</taxon>
        <taxon>Aquibaculum</taxon>
    </lineage>
</organism>
<name>A0ABT5YN17_9PROT</name>
<feature type="signal peptide" evidence="1">
    <location>
        <begin position="1"/>
        <end position="27"/>
    </location>
</feature>
<dbReference type="EMBL" id="JARHUD010000005">
    <property type="protein sequence ID" value="MDF2096334.1"/>
    <property type="molecule type" value="Genomic_DNA"/>
</dbReference>
<accession>A0ABT5YN17</accession>
<keyword evidence="1" id="KW-0732">Signal</keyword>
<evidence type="ECO:0000313" key="4">
    <source>
        <dbReference type="Proteomes" id="UP001215503"/>
    </source>
</evidence>
<proteinExistence type="predicted"/>
<dbReference type="Gene3D" id="1.10.101.10">
    <property type="entry name" value="PGBD-like superfamily/PGBD"/>
    <property type="match status" value="2"/>
</dbReference>
<comment type="caution">
    <text evidence="3">The sequence shown here is derived from an EMBL/GenBank/DDBJ whole genome shotgun (WGS) entry which is preliminary data.</text>
</comment>
<dbReference type="InterPro" id="IPR036365">
    <property type="entry name" value="PGBD-like_sf"/>
</dbReference>
<evidence type="ECO:0000313" key="3">
    <source>
        <dbReference type="EMBL" id="MDF2096334.1"/>
    </source>
</evidence>